<keyword evidence="3 5" id="KW-0547">Nucleotide-binding</keyword>
<accession>A0A426D4S9</accession>
<evidence type="ECO:0000256" key="2">
    <source>
        <dbReference type="ARBA" id="ARBA00022679"/>
    </source>
</evidence>
<dbReference type="GO" id="GO:0051191">
    <property type="term" value="P:prosthetic group biosynthetic process"/>
    <property type="evidence" value="ECO:0007669"/>
    <property type="project" value="TreeGrafter"/>
</dbReference>
<dbReference type="NCBIfam" id="TIGR03125">
    <property type="entry name" value="citrate_citG"/>
    <property type="match status" value="1"/>
</dbReference>
<evidence type="ECO:0000313" key="7">
    <source>
        <dbReference type="Proteomes" id="UP000283633"/>
    </source>
</evidence>
<dbReference type="HAMAP" id="MF_00397">
    <property type="entry name" value="CitG"/>
    <property type="match status" value="1"/>
</dbReference>
<dbReference type="PANTHER" id="PTHR30201">
    <property type="entry name" value="TRIPHOSPHORIBOSYL-DEPHOSPHO-COA SYNTHASE"/>
    <property type="match status" value="1"/>
</dbReference>
<dbReference type="Proteomes" id="UP000283633">
    <property type="component" value="Unassembled WGS sequence"/>
</dbReference>
<evidence type="ECO:0000313" key="6">
    <source>
        <dbReference type="EMBL" id="RRK09653.1"/>
    </source>
</evidence>
<keyword evidence="4 5" id="KW-0067">ATP-binding</keyword>
<dbReference type="GO" id="GO:0016757">
    <property type="term" value="F:glycosyltransferase activity"/>
    <property type="evidence" value="ECO:0007669"/>
    <property type="project" value="UniProtKB-KW"/>
</dbReference>
<comment type="similarity">
    <text evidence="5">Belongs to the CitG/MdcB family.</text>
</comment>
<dbReference type="GO" id="GO:0005524">
    <property type="term" value="F:ATP binding"/>
    <property type="evidence" value="ECO:0007669"/>
    <property type="project" value="UniProtKB-KW"/>
</dbReference>
<dbReference type="OrthoDB" id="114886at2"/>
<dbReference type="EMBL" id="QWZQ01000045">
    <property type="protein sequence ID" value="RRK09653.1"/>
    <property type="molecule type" value="Genomic_DNA"/>
</dbReference>
<evidence type="ECO:0000256" key="1">
    <source>
        <dbReference type="ARBA" id="ARBA00001210"/>
    </source>
</evidence>
<comment type="catalytic activity">
    <reaction evidence="1 5">
        <text>3'-dephospho-CoA + ATP = 2'-(5''-triphospho-alpha-D-ribosyl)-3'-dephospho-CoA + adenine</text>
        <dbReference type="Rhea" id="RHEA:15117"/>
        <dbReference type="ChEBI" id="CHEBI:16708"/>
        <dbReference type="ChEBI" id="CHEBI:30616"/>
        <dbReference type="ChEBI" id="CHEBI:57328"/>
        <dbReference type="ChEBI" id="CHEBI:61378"/>
        <dbReference type="EC" id="2.4.2.52"/>
    </reaction>
</comment>
<comment type="caution">
    <text evidence="6">The sequence shown here is derived from an EMBL/GenBank/DDBJ whole genome shotgun (WGS) entry which is preliminary data.</text>
</comment>
<dbReference type="InterPro" id="IPR017551">
    <property type="entry name" value="TriPribosyl-deP-CoA_syn_CitG"/>
</dbReference>
<gene>
    <name evidence="5 6" type="primary">citG</name>
    <name evidence="6" type="ORF">D1831_11585</name>
</gene>
<keyword evidence="7" id="KW-1185">Reference proteome</keyword>
<dbReference type="PANTHER" id="PTHR30201:SF2">
    <property type="entry name" value="2-(5''-TRIPHOSPHORIBOSYL)-3'-DEPHOSPHOCOENZYME-A SYNTHASE"/>
    <property type="match status" value="1"/>
</dbReference>
<keyword evidence="2 5" id="KW-0808">Transferase</keyword>
<keyword evidence="6" id="KW-0328">Glycosyltransferase</keyword>
<protein>
    <recommendedName>
        <fullName evidence="5">Probable 2-(5''-triphosphoribosyl)-3'-dephosphocoenzyme-A synthase</fullName>
        <shortName evidence="5">2-(5''-triphosphoribosyl)-3'-dephospho-CoA synthase</shortName>
        <ecNumber evidence="5">2.4.2.52</ecNumber>
    </recommendedName>
</protein>
<evidence type="ECO:0000256" key="5">
    <source>
        <dbReference type="HAMAP-Rule" id="MF_00397"/>
    </source>
</evidence>
<name>A0A426D4S9_9LACO</name>
<dbReference type="InterPro" id="IPR002736">
    <property type="entry name" value="CitG"/>
</dbReference>
<evidence type="ECO:0000256" key="3">
    <source>
        <dbReference type="ARBA" id="ARBA00022741"/>
    </source>
</evidence>
<dbReference type="GO" id="GO:0046917">
    <property type="term" value="F:triphosphoribosyl-dephospho-CoA synthase activity"/>
    <property type="evidence" value="ECO:0007669"/>
    <property type="project" value="UniProtKB-UniRule"/>
</dbReference>
<dbReference type="EC" id="2.4.2.52" evidence="5"/>
<sequence length="281" mass="31086">MDLAAVARQSLLAEVTLSPKPGLVDPYSNGAHTDMDYDLFVTSINALTPFLHQYVTLGRQATSLTTLFTALRQTGATGERAMLTATRQVNTHKGANFSYAVLLGALGWCLRDQSLAELRVRQFTPVFTTVQEMTAGLTSGDFAQLRAKQRLSYGEQLYVKYGVLGVRGEAEAGYPALQRLALPFLRQHQALAPNYRYAKLMVYLIAQLEDGNVLHRGGQTGLQRVQAYAQQLMGSTWDDEERLRAALVQFDQQLIDWHLSPGGTADLLALSIFFDQLNQSV</sequence>
<proteinExistence type="inferred from homology"/>
<dbReference type="Gene3D" id="1.10.4200.10">
    <property type="entry name" value="Triphosphoribosyl-dephospho-CoA protein"/>
    <property type="match status" value="1"/>
</dbReference>
<dbReference type="AlphaFoldDB" id="A0A426D4S9"/>
<evidence type="ECO:0000256" key="4">
    <source>
        <dbReference type="ARBA" id="ARBA00022840"/>
    </source>
</evidence>
<dbReference type="Pfam" id="PF01874">
    <property type="entry name" value="CitG"/>
    <property type="match status" value="1"/>
</dbReference>
<reference evidence="6 7" key="1">
    <citation type="submission" date="2018-08" db="EMBL/GenBank/DDBJ databases">
        <title>Genome Lactobacillus garii FI11369.</title>
        <authorList>
            <person name="Diaz M."/>
            <person name="Narbad A."/>
        </authorList>
    </citation>
    <scope>NUCLEOTIDE SEQUENCE [LARGE SCALE GENOMIC DNA]</scope>
    <source>
        <strain evidence="6 7">FI11369</strain>
    </source>
</reference>
<organism evidence="6 7">
    <name type="scientific">Lactiplantibacillus garii</name>
    <dbReference type="NCBI Taxonomy" id="2306423"/>
    <lineage>
        <taxon>Bacteria</taxon>
        <taxon>Bacillati</taxon>
        <taxon>Bacillota</taxon>
        <taxon>Bacilli</taxon>
        <taxon>Lactobacillales</taxon>
        <taxon>Lactobacillaceae</taxon>
        <taxon>Lactiplantibacillus</taxon>
    </lineage>
</organism>